<sequence length="517" mass="57332">MDSNSMKLQFTPHRSTNLFSSKNPNSKDSKSTLLFYSSIAISLVLFSYIFLVSKPSSSNSSQKSSQFRIVIDGGSTGTRIHVFEYTIDGKVPIFEFGEEGLAIMKVSPGLSAYAAEPEKAGTSILELLEFAKKRVAREYWGSTEIRLMATAGLRMLDLGVQEQILESCRRVLRVSGFRFKNEWAEVITGSDEGIYAWVVANYALGTLGKDPQETTGIIELGGASAQVTFVSPDPVPSEFSHRLTIGNSSYNLYSHSLLHFGQNVALQSLHQSLVSGDIKFDSAAPQEQILIDPCAPKGYRHDAKTLNLHLGSSSENSEHLSTLHARGNFSECRSAALALLQKGKDLCSYEHCSVGSTFVPKLQGKFLATENFFYTSKVLNLFFIFNAGQRFCEEDWSNLKRKYHSFDEDALMHYCFSSAYIVALLHDSLGIPTNDARIKFTNQVENIPLDWTLGAFILQSTSSLKTGQSSWISTFISDGSPTLLSLVVISILLMFVAWLISKLRKPRLKTIYDLEKG</sequence>
<accession>A0AAN8V5W7</accession>
<comment type="caution">
    <text evidence="6">The sequence shown here is derived from an EMBL/GenBank/DDBJ whole genome shotgun (WGS) entry which is preliminary data.</text>
</comment>
<name>A0AAN8V5W7_9MAGN</name>
<feature type="transmembrane region" description="Helical" evidence="5">
    <location>
        <begin position="482"/>
        <end position="500"/>
    </location>
</feature>
<dbReference type="InterPro" id="IPR000407">
    <property type="entry name" value="GDA1_CD39_NTPase"/>
</dbReference>
<dbReference type="GO" id="GO:0009134">
    <property type="term" value="P:nucleoside diphosphate catabolic process"/>
    <property type="evidence" value="ECO:0007669"/>
    <property type="project" value="TreeGrafter"/>
</dbReference>
<keyword evidence="5" id="KW-0812">Transmembrane</keyword>
<evidence type="ECO:0000256" key="1">
    <source>
        <dbReference type="ARBA" id="ARBA00009283"/>
    </source>
</evidence>
<dbReference type="GO" id="GO:0016020">
    <property type="term" value="C:membrane"/>
    <property type="evidence" value="ECO:0007669"/>
    <property type="project" value="TreeGrafter"/>
</dbReference>
<dbReference type="GO" id="GO:0017110">
    <property type="term" value="F:nucleoside diphosphate phosphatase activity"/>
    <property type="evidence" value="ECO:0007669"/>
    <property type="project" value="TreeGrafter"/>
</dbReference>
<keyword evidence="7" id="KW-1185">Reference proteome</keyword>
<dbReference type="PANTHER" id="PTHR11782">
    <property type="entry name" value="ADENOSINE/GUANOSINE DIPHOSPHATASE"/>
    <property type="match status" value="1"/>
</dbReference>
<dbReference type="PANTHER" id="PTHR11782:SF3">
    <property type="entry name" value="APYRASE 6-RELATED"/>
    <property type="match status" value="1"/>
</dbReference>
<feature type="active site" description="Proton acceptor" evidence="3">
    <location>
        <position position="192"/>
    </location>
</feature>
<dbReference type="Gene3D" id="3.30.420.150">
    <property type="entry name" value="Exopolyphosphatase. Domain 2"/>
    <property type="match status" value="1"/>
</dbReference>
<feature type="transmembrane region" description="Helical" evidence="5">
    <location>
        <begin position="33"/>
        <end position="51"/>
    </location>
</feature>
<gene>
    <name evidence="6" type="ORF">RJ641_012525</name>
</gene>
<evidence type="ECO:0000313" key="6">
    <source>
        <dbReference type="EMBL" id="KAK6922018.1"/>
    </source>
</evidence>
<dbReference type="Gene3D" id="3.30.420.40">
    <property type="match status" value="1"/>
</dbReference>
<protein>
    <submittedName>
        <fullName evidence="6">Nucleoside phosphatase GDA1/CD39</fullName>
    </submittedName>
</protein>
<keyword evidence="2" id="KW-0378">Hydrolase</keyword>
<evidence type="ECO:0000313" key="7">
    <source>
        <dbReference type="Proteomes" id="UP001370490"/>
    </source>
</evidence>
<evidence type="ECO:0000256" key="3">
    <source>
        <dbReference type="PIRSR" id="PIRSR600407-1"/>
    </source>
</evidence>
<comment type="similarity">
    <text evidence="1">Belongs to the GDA1/CD39 NTPase family.</text>
</comment>
<keyword evidence="4" id="KW-0547">Nucleotide-binding</keyword>
<dbReference type="Proteomes" id="UP001370490">
    <property type="component" value="Unassembled WGS sequence"/>
</dbReference>
<evidence type="ECO:0000256" key="4">
    <source>
        <dbReference type="PIRSR" id="PIRSR600407-2"/>
    </source>
</evidence>
<feature type="binding site" evidence="4">
    <location>
        <begin position="222"/>
        <end position="226"/>
    </location>
    <ligand>
        <name>ATP</name>
        <dbReference type="ChEBI" id="CHEBI:30616"/>
    </ligand>
</feature>
<keyword evidence="5" id="KW-1133">Transmembrane helix</keyword>
<evidence type="ECO:0000256" key="2">
    <source>
        <dbReference type="ARBA" id="ARBA00022801"/>
    </source>
</evidence>
<dbReference type="AlphaFoldDB" id="A0AAN8V5W7"/>
<keyword evidence="5" id="KW-0472">Membrane</keyword>
<reference evidence="6 7" key="1">
    <citation type="submission" date="2023-12" db="EMBL/GenBank/DDBJ databases">
        <title>A high-quality genome assembly for Dillenia turbinata (Dilleniales).</title>
        <authorList>
            <person name="Chanderbali A."/>
        </authorList>
    </citation>
    <scope>NUCLEOTIDE SEQUENCE [LARGE SCALE GENOMIC DNA]</scope>
    <source>
        <strain evidence="6">LSX21</strain>
        <tissue evidence="6">Leaf</tissue>
    </source>
</reference>
<evidence type="ECO:0000256" key="5">
    <source>
        <dbReference type="SAM" id="Phobius"/>
    </source>
</evidence>
<proteinExistence type="inferred from homology"/>
<feature type="non-terminal residue" evidence="6">
    <location>
        <position position="517"/>
    </location>
</feature>
<organism evidence="6 7">
    <name type="scientific">Dillenia turbinata</name>
    <dbReference type="NCBI Taxonomy" id="194707"/>
    <lineage>
        <taxon>Eukaryota</taxon>
        <taxon>Viridiplantae</taxon>
        <taxon>Streptophyta</taxon>
        <taxon>Embryophyta</taxon>
        <taxon>Tracheophyta</taxon>
        <taxon>Spermatophyta</taxon>
        <taxon>Magnoliopsida</taxon>
        <taxon>eudicotyledons</taxon>
        <taxon>Gunneridae</taxon>
        <taxon>Pentapetalae</taxon>
        <taxon>Dilleniales</taxon>
        <taxon>Dilleniaceae</taxon>
        <taxon>Dillenia</taxon>
    </lineage>
</organism>
<dbReference type="EMBL" id="JBAMMX010000019">
    <property type="protein sequence ID" value="KAK6922018.1"/>
    <property type="molecule type" value="Genomic_DNA"/>
</dbReference>
<dbReference type="GO" id="GO:0005524">
    <property type="term" value="F:ATP binding"/>
    <property type="evidence" value="ECO:0007669"/>
    <property type="project" value="UniProtKB-KW"/>
</dbReference>
<dbReference type="Pfam" id="PF01150">
    <property type="entry name" value="GDA1_CD39"/>
    <property type="match status" value="1"/>
</dbReference>
<keyword evidence="4" id="KW-0067">ATP-binding</keyword>